<sequence>MPDEDFPRNSKEEAVQREKKVFKGKKRSHEFESGDGKRAHVREDKETIWHRKLTESDLIEGVLGLGLVRSCRETTVILQTAHRNTLELPVANFGKLCLSKLRDEDVPLEEMFKLGQFVSFRVTKRASTKEVKGKVYHCSPVASCDPKVVNQHIVPSQLTQGLVLGATVESIEDKGVLCDLGFGALKGFIPVNGTGLVVGQPVLVRIEKITSRVLTVSPYVETEILSQAAVESLHLNHLMPGTILEVSPDRELLSGMIVELGNGVKGFLGSRMLPPRLRNDRSKFVKPIRAVVLVCQQNSNLLVLSAHPDVVAVSKPEKRTTFGNHRIGDTVVCTSLGHLEKGGCRFAFPAEGDKQCLFDAYASVEKLEPAKDMMKHYAPGSQHQCRIIRFDMLERSVLVATRKDILKQAAVSLTDAQPGGVVDAKVERIYSNGIAVKVFDSLPGWITTGMATERNIQQLDQLFKIDQNIKCRIMGVDHKKHQLWLTCRKQLVEYKGTIVTEYSDDYVGKLTLGVVKQITAKGNVILRFFNGVGGIIFKSEIDTLGPEGTVRENMALEVRVTGLSNKKRSHHQTLFLSLPGTPPKPDKKEMDAMKKDEARTKKTTKKSDETKRAEEGKAKPVKVKVLEVFTGRVVRVDPKNPNVVEVSLPGHVIGRLHASELPRKYLEVGTKPAEVFVSQMRGKNVTVKVVGLQKKRNKLTKVRLPELTMNEEKLAETRKKLRLFQVPQYYQPGGLVALFARVGNEKASAFHFDLHMDAQAIAVRESVPDDQMVCPEGSTQLIPKVPEAGVMMHGWVTKSAGSERKKNGKKNNTTMVTLRYDDDIVVGSEVAARVMEISPSPLQVLFKLPNGKTGRLGPTQVTAIYTKAPEQLKAMQIGEIFKMVVAHKPAWLERLQKVELVTEQRWNGRHKAAKNPLIISATDLEVGAEVRGFVSNLGPDLVDVGCRVRVRVTSAKEKLKMNDLVLVKLEKEDEEGSFSGAVTRIIQSFGVDESALEAKDTRKRKNSNNADDDEEKPSKKLMTSKLLDADWNFKENLFIPENLTKVAELDGRKIKGEPEEDDDDEEEGEDELELPTPGPIVEKSKSEQVIDEEKRLLLTEEMGADEIPDSDADFEVLVKRQPNSARSWIIYMARFLKKDDLIGARNVAERALEAIGDREDNERLALWTAFFNMEVAYGTDDSWQQLLTRASRSVDAFKFQKQAAAILVKGGKDEEAEELFKKMVKRFSKQQSEVWLLYAEFLLGRGEVKQANKLMEQAMGSVSKGLGKKLMSRYAEVLRAKGQVEQGNTLLQTMRGPIAVS</sequence>
<dbReference type="InterPro" id="IPR011990">
    <property type="entry name" value="TPR-like_helical_dom_sf"/>
</dbReference>
<dbReference type="SMART" id="SM00386">
    <property type="entry name" value="HAT"/>
    <property type="match status" value="2"/>
</dbReference>
<feature type="domain" description="S1 motif" evidence="4">
    <location>
        <begin position="419"/>
        <end position="488"/>
    </location>
</feature>
<feature type="domain" description="S1 motif" evidence="4">
    <location>
        <begin position="508"/>
        <end position="579"/>
    </location>
</feature>
<feature type="compositionally biased region" description="Acidic residues" evidence="3">
    <location>
        <begin position="1058"/>
        <end position="1073"/>
    </location>
</feature>
<feature type="compositionally biased region" description="Basic and acidic residues" evidence="3">
    <location>
        <begin position="1"/>
        <end position="21"/>
    </location>
</feature>
<evidence type="ECO:0000256" key="3">
    <source>
        <dbReference type="SAM" id="MobiDB-lite"/>
    </source>
</evidence>
<dbReference type="PANTHER" id="PTHR23270">
    <property type="entry name" value="PROGRAMMED CELL DEATH PROTEIN 11 PRE-RRNA PROCESSING PROTEIN RRP5"/>
    <property type="match status" value="1"/>
</dbReference>
<feature type="non-terminal residue" evidence="5">
    <location>
        <position position="1301"/>
    </location>
</feature>
<dbReference type="InterPro" id="IPR003029">
    <property type="entry name" value="S1_domain"/>
</dbReference>
<gene>
    <name evidence="5" type="ORF">MSPICULIGERA_LOCUS11818</name>
</gene>
<dbReference type="EMBL" id="CATQJA010002619">
    <property type="protein sequence ID" value="CAJ0573460.1"/>
    <property type="molecule type" value="Genomic_DNA"/>
</dbReference>
<evidence type="ECO:0000313" key="6">
    <source>
        <dbReference type="Proteomes" id="UP001177023"/>
    </source>
</evidence>
<dbReference type="InterPro" id="IPR045209">
    <property type="entry name" value="Rrp5"/>
</dbReference>
<dbReference type="PANTHER" id="PTHR23270:SF10">
    <property type="entry name" value="PROTEIN RRP5 HOMOLOG"/>
    <property type="match status" value="1"/>
</dbReference>
<feature type="compositionally biased region" description="Basic and acidic residues" evidence="3">
    <location>
        <begin position="29"/>
        <end position="39"/>
    </location>
</feature>
<dbReference type="Gene3D" id="2.40.50.140">
    <property type="entry name" value="Nucleic acid-binding proteins"/>
    <property type="match status" value="3"/>
</dbReference>
<evidence type="ECO:0000256" key="2">
    <source>
        <dbReference type="ARBA" id="ARBA00022552"/>
    </source>
</evidence>
<evidence type="ECO:0000313" key="5">
    <source>
        <dbReference type="EMBL" id="CAJ0573460.1"/>
    </source>
</evidence>
<dbReference type="SUPFAM" id="SSF48452">
    <property type="entry name" value="TPR-like"/>
    <property type="match status" value="1"/>
</dbReference>
<dbReference type="GO" id="GO:0032040">
    <property type="term" value="C:small-subunit processome"/>
    <property type="evidence" value="ECO:0007669"/>
    <property type="project" value="TreeGrafter"/>
</dbReference>
<feature type="region of interest" description="Disordered" evidence="3">
    <location>
        <begin position="1050"/>
        <end position="1086"/>
    </location>
</feature>
<proteinExistence type="predicted"/>
<evidence type="ECO:0000259" key="4">
    <source>
        <dbReference type="PROSITE" id="PS50126"/>
    </source>
</evidence>
<feature type="region of interest" description="Disordered" evidence="3">
    <location>
        <begin position="1"/>
        <end position="39"/>
    </location>
</feature>
<dbReference type="GO" id="GO:0006364">
    <property type="term" value="P:rRNA processing"/>
    <property type="evidence" value="ECO:0007669"/>
    <property type="project" value="UniProtKB-KW"/>
</dbReference>
<reference evidence="5" key="1">
    <citation type="submission" date="2023-06" db="EMBL/GenBank/DDBJ databases">
        <authorList>
            <person name="Delattre M."/>
        </authorList>
    </citation>
    <scope>NUCLEOTIDE SEQUENCE</scope>
    <source>
        <strain evidence="5">AF72</strain>
    </source>
</reference>
<keyword evidence="2" id="KW-0698">rRNA processing</keyword>
<comment type="caution">
    <text evidence="5">The sequence shown here is derived from an EMBL/GenBank/DDBJ whole genome shotgun (WGS) entry which is preliminary data.</text>
</comment>
<dbReference type="Gene3D" id="1.25.40.10">
    <property type="entry name" value="Tetratricopeptide repeat domain"/>
    <property type="match status" value="1"/>
</dbReference>
<feature type="compositionally biased region" description="Basic and acidic residues" evidence="3">
    <location>
        <begin position="584"/>
        <end position="617"/>
    </location>
</feature>
<feature type="domain" description="S1 motif" evidence="4">
    <location>
        <begin position="626"/>
        <end position="704"/>
    </location>
</feature>
<feature type="region of interest" description="Disordered" evidence="3">
    <location>
        <begin position="997"/>
        <end position="1021"/>
    </location>
</feature>
<accession>A0AA36CQL6</accession>
<keyword evidence="6" id="KW-1185">Reference proteome</keyword>
<feature type="domain" description="S1 motif" evidence="4">
    <location>
        <begin position="236"/>
        <end position="307"/>
    </location>
</feature>
<evidence type="ECO:0000256" key="1">
    <source>
        <dbReference type="ARBA" id="ARBA00004604"/>
    </source>
</evidence>
<protein>
    <recommendedName>
        <fullName evidence="4">S1 motif domain-containing protein</fullName>
    </recommendedName>
</protein>
<feature type="region of interest" description="Disordered" evidence="3">
    <location>
        <begin position="577"/>
        <end position="617"/>
    </location>
</feature>
<dbReference type="PROSITE" id="PS50126">
    <property type="entry name" value="S1"/>
    <property type="match status" value="4"/>
</dbReference>
<dbReference type="InterPro" id="IPR003107">
    <property type="entry name" value="HAT"/>
</dbReference>
<dbReference type="InterPro" id="IPR012340">
    <property type="entry name" value="NA-bd_OB-fold"/>
</dbReference>
<comment type="subcellular location">
    <subcellularLocation>
        <location evidence="1">Nucleus</location>
        <location evidence="1">Nucleolus</location>
    </subcellularLocation>
</comment>
<dbReference type="SUPFAM" id="SSF50249">
    <property type="entry name" value="Nucleic acid-binding proteins"/>
    <property type="match status" value="2"/>
</dbReference>
<dbReference type="SMART" id="SM00316">
    <property type="entry name" value="S1"/>
    <property type="match status" value="7"/>
</dbReference>
<dbReference type="CDD" id="cd00164">
    <property type="entry name" value="S1_like"/>
    <property type="match status" value="1"/>
</dbReference>
<dbReference type="GO" id="GO:0003723">
    <property type="term" value="F:RNA binding"/>
    <property type="evidence" value="ECO:0007669"/>
    <property type="project" value="TreeGrafter"/>
</dbReference>
<name>A0AA36CQL6_9BILA</name>
<organism evidence="5 6">
    <name type="scientific">Mesorhabditis spiculigera</name>
    <dbReference type="NCBI Taxonomy" id="96644"/>
    <lineage>
        <taxon>Eukaryota</taxon>
        <taxon>Metazoa</taxon>
        <taxon>Ecdysozoa</taxon>
        <taxon>Nematoda</taxon>
        <taxon>Chromadorea</taxon>
        <taxon>Rhabditida</taxon>
        <taxon>Rhabditina</taxon>
        <taxon>Rhabditomorpha</taxon>
        <taxon>Rhabditoidea</taxon>
        <taxon>Rhabditidae</taxon>
        <taxon>Mesorhabditinae</taxon>
        <taxon>Mesorhabditis</taxon>
    </lineage>
</organism>
<dbReference type="Proteomes" id="UP001177023">
    <property type="component" value="Unassembled WGS sequence"/>
</dbReference>